<keyword evidence="3" id="KW-0747">Spliceosome</keyword>
<dbReference type="InterPro" id="IPR048892">
    <property type="entry name" value="Nrd1_Seb1_dom2"/>
</dbReference>
<keyword evidence="6" id="KW-0539">Nucleus</keyword>
<evidence type="ECO:0000256" key="5">
    <source>
        <dbReference type="ARBA" id="ARBA00023187"/>
    </source>
</evidence>
<dbReference type="EMBL" id="JAKWBI020000111">
    <property type="protein sequence ID" value="KAJ2902483.1"/>
    <property type="molecule type" value="Genomic_DNA"/>
</dbReference>
<keyword evidence="3" id="KW-0507">mRNA processing</keyword>
<dbReference type="InterPro" id="IPR039171">
    <property type="entry name" value="Cwc2/Slt11"/>
</dbReference>
<evidence type="ECO:0000256" key="3">
    <source>
        <dbReference type="ARBA" id="ARBA00022728"/>
    </source>
</evidence>
<protein>
    <submittedName>
        <fullName evidence="11">Rpb7-binding protein seb1</fullName>
    </submittedName>
</protein>
<feature type="region of interest" description="Disordered" evidence="8">
    <location>
        <begin position="259"/>
        <end position="297"/>
    </location>
</feature>
<dbReference type="PANTHER" id="PTHR14089">
    <property type="entry name" value="PRE-MRNA-SPLICING FACTOR RBM22"/>
    <property type="match status" value="1"/>
</dbReference>
<dbReference type="GO" id="GO:0006369">
    <property type="term" value="P:termination of RNA polymerase II transcription"/>
    <property type="evidence" value="ECO:0007669"/>
    <property type="project" value="UniProtKB-ARBA"/>
</dbReference>
<evidence type="ECO:0000256" key="7">
    <source>
        <dbReference type="PROSITE-ProRule" id="PRU00176"/>
    </source>
</evidence>
<sequence>MSAGAVAELEALLSGMAAGRAPGVSGNKITAIMHLCLQNVEFESVLIQKIYTHFKKTPGTHKLGVLYVVDSVTRKWLDHAKSQNQVISNGAIDGTYAAGVNRVTGLIPGLMSDIISTAPVEQKEKIEKLIGIWERVQLFPPDMLEEFRHQLSNMGNNKIPSHPGKSTTPPGSPPRNVGLPGHPASSATAAPSGPGPTQASDILKRLAQMAHNPPPPTTTTAAVLPAQTHVQSPPLPQPPAAFAQQQQPQSLLNILGTLRGTNSQSAPTGQNGKGDGSYGRGYQQPLATQPANHAPPPPVGYAATTAPPPGNVHATVNPYMAQPPISSAPSGGYMKPQQAPASATVNYAQPDFTSPLDLQNLDPATRQQVVFITQLAKQGLSGDDIKRVIEAYPGGMPFGGPPAGPPPPPAHQYGAPQEYNAQYESRDRDRGYHDSLRSPGGYRPRGRSRSRSPGRNWPSQGSPFSPRAGDIGGHFGDFGAYQDRGYNNGRREYRQRSPQRRDRSPSPPGRYGAPTGMGYQSMEIPPAEDVPKFIDYDTNLGSNKIKVLSRTLFVGGVSCSEDELKQVFSKYGYVQSCIVNQDKRHAFVKMMTRKHAVAAREAMEEKSIGRDGLAQEGLPFRQCRWGVGYGPRDCSDYSTGISIIPIDRLTEADRRWMLTAPYGGSGGKEITPGLVVEEPDIEIGAGVSSKAISRRVGGEKGTHKKGGKFERRGKSDDHDGSRGGWGHNNNRDKDSSHHGRGSGSRDMGNPNNMPIAERRPGGGGHNTNNGQPDEIPQVSFDATGQFQFPPGFQLQ</sequence>
<dbReference type="Proteomes" id="UP001201980">
    <property type="component" value="Unassembled WGS sequence"/>
</dbReference>
<feature type="region of interest" description="Disordered" evidence="8">
    <location>
        <begin position="153"/>
        <end position="199"/>
    </location>
</feature>
<dbReference type="InterPro" id="IPR008942">
    <property type="entry name" value="ENTH_VHS"/>
</dbReference>
<evidence type="ECO:0000256" key="1">
    <source>
        <dbReference type="ARBA" id="ARBA00004123"/>
    </source>
</evidence>
<dbReference type="Pfam" id="PF21380">
    <property type="entry name" value="Nrd1-Seb1_dom2"/>
    <property type="match status" value="1"/>
</dbReference>
<dbReference type="GO" id="GO:0071007">
    <property type="term" value="C:U2-type catalytic step 2 spliceosome"/>
    <property type="evidence" value="ECO:0007669"/>
    <property type="project" value="TreeGrafter"/>
</dbReference>
<dbReference type="PROSITE" id="PS51391">
    <property type="entry name" value="CID"/>
    <property type="match status" value="1"/>
</dbReference>
<dbReference type="FunFam" id="3.30.70.330:FF:000397">
    <property type="entry name" value="RNA binding protein Nrd1"/>
    <property type="match status" value="1"/>
</dbReference>
<dbReference type="Gene3D" id="3.30.70.330">
    <property type="match status" value="1"/>
</dbReference>
<dbReference type="Gene3D" id="1.25.40.90">
    <property type="match status" value="1"/>
</dbReference>
<dbReference type="Pfam" id="PF00076">
    <property type="entry name" value="RRM_1"/>
    <property type="match status" value="1"/>
</dbReference>
<accession>A0AAD5RRH0</accession>
<dbReference type="AlphaFoldDB" id="A0AAD5RRH0"/>
<feature type="compositionally biased region" description="Basic and acidic residues" evidence="8">
    <location>
        <begin position="489"/>
        <end position="504"/>
    </location>
</feature>
<evidence type="ECO:0000259" key="9">
    <source>
        <dbReference type="PROSITE" id="PS50102"/>
    </source>
</evidence>
<feature type="compositionally biased region" description="Polar residues" evidence="8">
    <location>
        <begin position="259"/>
        <end position="270"/>
    </location>
</feature>
<name>A0AAD5RRH0_9PEZI</name>
<feature type="compositionally biased region" description="Low complexity" evidence="8">
    <location>
        <begin position="160"/>
        <end position="169"/>
    </location>
</feature>
<organism evidence="11 12">
    <name type="scientific">Zalerion maritima</name>
    <dbReference type="NCBI Taxonomy" id="339359"/>
    <lineage>
        <taxon>Eukaryota</taxon>
        <taxon>Fungi</taxon>
        <taxon>Dikarya</taxon>
        <taxon>Ascomycota</taxon>
        <taxon>Pezizomycotina</taxon>
        <taxon>Sordariomycetes</taxon>
        <taxon>Lulworthiomycetidae</taxon>
        <taxon>Lulworthiales</taxon>
        <taxon>Lulworthiaceae</taxon>
        <taxon>Zalerion</taxon>
    </lineage>
</organism>
<dbReference type="SMART" id="SM00360">
    <property type="entry name" value="RRM"/>
    <property type="match status" value="1"/>
</dbReference>
<feature type="compositionally biased region" description="Basic and acidic residues" evidence="8">
    <location>
        <begin position="424"/>
        <end position="436"/>
    </location>
</feature>
<dbReference type="CDD" id="cd16984">
    <property type="entry name" value="CID_Nrd1_like"/>
    <property type="match status" value="1"/>
</dbReference>
<evidence type="ECO:0000256" key="4">
    <source>
        <dbReference type="ARBA" id="ARBA00022884"/>
    </source>
</evidence>
<feature type="compositionally biased region" description="Pro residues" evidence="8">
    <location>
        <begin position="399"/>
        <end position="410"/>
    </location>
</feature>
<feature type="region of interest" description="Disordered" evidence="8">
    <location>
        <begin position="692"/>
        <end position="795"/>
    </location>
</feature>
<dbReference type="SMART" id="SM00582">
    <property type="entry name" value="RPR"/>
    <property type="match status" value="1"/>
</dbReference>
<feature type="region of interest" description="Disordered" evidence="8">
    <location>
        <begin position="392"/>
        <end position="520"/>
    </location>
</feature>
<keyword evidence="4 7" id="KW-0694">RNA-binding</keyword>
<keyword evidence="2" id="KW-0597">Phosphoprotein</keyword>
<dbReference type="PROSITE" id="PS50102">
    <property type="entry name" value="RRM"/>
    <property type="match status" value="1"/>
</dbReference>
<dbReference type="GO" id="GO:0000974">
    <property type="term" value="C:Prp19 complex"/>
    <property type="evidence" value="ECO:0007669"/>
    <property type="project" value="TreeGrafter"/>
</dbReference>
<dbReference type="GO" id="GO:0071006">
    <property type="term" value="C:U2-type catalytic step 1 spliceosome"/>
    <property type="evidence" value="ECO:0007669"/>
    <property type="project" value="TreeGrafter"/>
</dbReference>
<dbReference type="FunFam" id="1.25.40.90:FF:000026">
    <property type="entry name" value="RNA binding protein Nrd1"/>
    <property type="match status" value="1"/>
</dbReference>
<dbReference type="GO" id="GO:0010629">
    <property type="term" value="P:negative regulation of gene expression"/>
    <property type="evidence" value="ECO:0007669"/>
    <property type="project" value="UniProtKB-ARBA"/>
</dbReference>
<comment type="subcellular location">
    <subcellularLocation>
        <location evidence="1">Nucleus</location>
    </subcellularLocation>
</comment>
<dbReference type="SUPFAM" id="SSF54928">
    <property type="entry name" value="RNA-binding domain, RBD"/>
    <property type="match status" value="1"/>
</dbReference>
<dbReference type="InterPro" id="IPR000504">
    <property type="entry name" value="RRM_dom"/>
</dbReference>
<keyword evidence="12" id="KW-1185">Reference proteome</keyword>
<evidence type="ECO:0000256" key="8">
    <source>
        <dbReference type="SAM" id="MobiDB-lite"/>
    </source>
</evidence>
<dbReference type="GO" id="GO:0036002">
    <property type="term" value="F:pre-mRNA binding"/>
    <property type="evidence" value="ECO:0007669"/>
    <property type="project" value="TreeGrafter"/>
</dbReference>
<feature type="compositionally biased region" description="Basic and acidic residues" evidence="8">
    <location>
        <begin position="696"/>
        <end position="721"/>
    </location>
</feature>
<feature type="domain" description="RRM" evidence="9">
    <location>
        <begin position="550"/>
        <end position="610"/>
    </location>
</feature>
<feature type="compositionally biased region" description="Low complexity" evidence="8">
    <location>
        <begin position="180"/>
        <end position="199"/>
    </location>
</feature>
<dbReference type="InterPro" id="IPR012677">
    <property type="entry name" value="Nucleotide-bd_a/b_plait_sf"/>
</dbReference>
<evidence type="ECO:0000313" key="12">
    <source>
        <dbReference type="Proteomes" id="UP001201980"/>
    </source>
</evidence>
<dbReference type="GO" id="GO:0031126">
    <property type="term" value="P:sno(s)RNA 3'-end processing"/>
    <property type="evidence" value="ECO:0007669"/>
    <property type="project" value="UniProtKB-ARBA"/>
</dbReference>
<comment type="caution">
    <text evidence="11">The sequence shown here is derived from an EMBL/GenBank/DDBJ whole genome shotgun (WGS) entry which is preliminary data.</text>
</comment>
<feature type="domain" description="CID" evidence="10">
    <location>
        <begin position="1"/>
        <end position="155"/>
    </location>
</feature>
<keyword evidence="5" id="KW-0508">mRNA splicing</keyword>
<gene>
    <name evidence="11" type="ORF">MKZ38_000533</name>
</gene>
<dbReference type="GO" id="GO:0008380">
    <property type="term" value="P:RNA splicing"/>
    <property type="evidence" value="ECO:0007669"/>
    <property type="project" value="UniProtKB-KW"/>
</dbReference>
<feature type="compositionally biased region" description="Low complexity" evidence="8">
    <location>
        <begin position="784"/>
        <end position="795"/>
    </location>
</feature>
<dbReference type="GO" id="GO:0031124">
    <property type="term" value="P:mRNA 3'-end processing"/>
    <property type="evidence" value="ECO:0007669"/>
    <property type="project" value="UniProtKB-ARBA"/>
</dbReference>
<dbReference type="SUPFAM" id="SSF48464">
    <property type="entry name" value="ENTH/VHS domain"/>
    <property type="match status" value="1"/>
</dbReference>
<dbReference type="InterPro" id="IPR035979">
    <property type="entry name" value="RBD_domain_sf"/>
</dbReference>
<evidence type="ECO:0000256" key="2">
    <source>
        <dbReference type="ARBA" id="ARBA00022553"/>
    </source>
</evidence>
<dbReference type="InterPro" id="IPR006569">
    <property type="entry name" value="CID_dom"/>
</dbReference>
<evidence type="ECO:0000313" key="11">
    <source>
        <dbReference type="EMBL" id="KAJ2902483.1"/>
    </source>
</evidence>
<evidence type="ECO:0000256" key="6">
    <source>
        <dbReference type="ARBA" id="ARBA00023242"/>
    </source>
</evidence>
<dbReference type="PANTHER" id="PTHR14089:SF2">
    <property type="entry name" value="PRE-MRNA-SPLICING FACTOR CWC2"/>
    <property type="match status" value="1"/>
</dbReference>
<evidence type="ECO:0000259" key="10">
    <source>
        <dbReference type="PROSITE" id="PS51391"/>
    </source>
</evidence>
<proteinExistence type="predicted"/>
<reference evidence="11" key="1">
    <citation type="submission" date="2022-07" db="EMBL/GenBank/DDBJ databases">
        <title>Draft genome sequence of Zalerion maritima ATCC 34329, a (micro)plastics degrading marine fungus.</title>
        <authorList>
            <person name="Paco A."/>
            <person name="Goncalves M.F.M."/>
            <person name="Rocha-Santos T.A.P."/>
            <person name="Alves A."/>
        </authorList>
    </citation>
    <scope>NUCLEOTIDE SEQUENCE</scope>
    <source>
        <strain evidence="11">ATCC 34329</strain>
    </source>
</reference>
<dbReference type="Pfam" id="PF04818">
    <property type="entry name" value="CID"/>
    <property type="match status" value="1"/>
</dbReference>
<dbReference type="GO" id="GO:0017070">
    <property type="term" value="F:U6 snRNA binding"/>
    <property type="evidence" value="ECO:0007669"/>
    <property type="project" value="TreeGrafter"/>
</dbReference>